<evidence type="ECO:0000256" key="6">
    <source>
        <dbReference type="PROSITE-ProRule" id="PRU00552"/>
    </source>
</evidence>
<feature type="domain" description="Helicase ATP-binding" evidence="9">
    <location>
        <begin position="33"/>
        <end position="208"/>
    </location>
</feature>
<dbReference type="Pfam" id="PF00271">
    <property type="entry name" value="Helicase_C"/>
    <property type="match status" value="1"/>
</dbReference>
<evidence type="ECO:0000256" key="5">
    <source>
        <dbReference type="ARBA" id="ARBA00038437"/>
    </source>
</evidence>
<reference evidence="12 13" key="1">
    <citation type="submission" date="2014-03" db="EMBL/GenBank/DDBJ databases">
        <title>The draft genome sequence of Thalassospira mesophila JCM 18969.</title>
        <authorList>
            <person name="Lai Q."/>
            <person name="Shao Z."/>
        </authorList>
    </citation>
    <scope>NUCLEOTIDE SEQUENCE [LARGE SCALE GENOMIC DNA]</scope>
    <source>
        <strain evidence="12 13">JCM 18969</strain>
    </source>
</reference>
<keyword evidence="4 7" id="KW-0067">ATP-binding</keyword>
<name>A0A1Y2L487_9PROT</name>
<feature type="compositionally biased region" description="Gly residues" evidence="8">
    <location>
        <begin position="397"/>
        <end position="419"/>
    </location>
</feature>
<dbReference type="STRING" id="1293891.TMES_02555"/>
<dbReference type="InterPro" id="IPR044742">
    <property type="entry name" value="DEAD/DEAH_RhlB"/>
</dbReference>
<feature type="short sequence motif" description="Q motif" evidence="6">
    <location>
        <begin position="2"/>
        <end position="30"/>
    </location>
</feature>
<dbReference type="OrthoDB" id="9805696at2"/>
<dbReference type="CDD" id="cd00268">
    <property type="entry name" value="DEADc"/>
    <property type="match status" value="1"/>
</dbReference>
<keyword evidence="2 7" id="KW-0378">Hydrolase</keyword>
<keyword evidence="3 7" id="KW-0347">Helicase</keyword>
<comment type="caution">
    <text evidence="12">The sequence shown here is derived from an EMBL/GenBank/DDBJ whole genome shotgun (WGS) entry which is preliminary data.</text>
</comment>
<dbReference type="RefSeq" id="WP_085579106.1">
    <property type="nucleotide sequence ID" value="NZ_JFKA01000001.1"/>
</dbReference>
<dbReference type="InterPro" id="IPR000629">
    <property type="entry name" value="RNA-helicase_DEAD-box_CS"/>
</dbReference>
<proteinExistence type="inferred from homology"/>
<dbReference type="InterPro" id="IPR014001">
    <property type="entry name" value="Helicase_ATP-bd"/>
</dbReference>
<dbReference type="InterPro" id="IPR027417">
    <property type="entry name" value="P-loop_NTPase"/>
</dbReference>
<dbReference type="GO" id="GO:0005829">
    <property type="term" value="C:cytosol"/>
    <property type="evidence" value="ECO:0007669"/>
    <property type="project" value="TreeGrafter"/>
</dbReference>
<evidence type="ECO:0000259" key="10">
    <source>
        <dbReference type="PROSITE" id="PS51194"/>
    </source>
</evidence>
<feature type="compositionally biased region" description="Basic and acidic residues" evidence="8">
    <location>
        <begin position="461"/>
        <end position="490"/>
    </location>
</feature>
<evidence type="ECO:0000259" key="11">
    <source>
        <dbReference type="PROSITE" id="PS51195"/>
    </source>
</evidence>
<dbReference type="Pfam" id="PF00270">
    <property type="entry name" value="DEAD"/>
    <property type="match status" value="1"/>
</dbReference>
<evidence type="ECO:0000313" key="12">
    <source>
        <dbReference type="EMBL" id="OSQ40637.1"/>
    </source>
</evidence>
<dbReference type="PROSITE" id="PS51192">
    <property type="entry name" value="HELICASE_ATP_BIND_1"/>
    <property type="match status" value="1"/>
</dbReference>
<accession>A0A1Y2L487</accession>
<dbReference type="Gene3D" id="3.40.50.300">
    <property type="entry name" value="P-loop containing nucleotide triphosphate hydrolases"/>
    <property type="match status" value="2"/>
</dbReference>
<evidence type="ECO:0000256" key="8">
    <source>
        <dbReference type="SAM" id="MobiDB-lite"/>
    </source>
</evidence>
<dbReference type="Proteomes" id="UP000193391">
    <property type="component" value="Unassembled WGS sequence"/>
</dbReference>
<dbReference type="PANTHER" id="PTHR47959:SF13">
    <property type="entry name" value="ATP-DEPENDENT RNA HELICASE RHLE"/>
    <property type="match status" value="1"/>
</dbReference>
<dbReference type="InterPro" id="IPR001650">
    <property type="entry name" value="Helicase_C-like"/>
</dbReference>
<evidence type="ECO:0000259" key="9">
    <source>
        <dbReference type="PROSITE" id="PS51192"/>
    </source>
</evidence>
<keyword evidence="1 7" id="KW-0547">Nucleotide-binding</keyword>
<feature type="region of interest" description="Disordered" evidence="8">
    <location>
        <begin position="436"/>
        <end position="626"/>
    </location>
</feature>
<dbReference type="PANTHER" id="PTHR47959">
    <property type="entry name" value="ATP-DEPENDENT RNA HELICASE RHLE-RELATED"/>
    <property type="match status" value="1"/>
</dbReference>
<dbReference type="PROSITE" id="PS00039">
    <property type="entry name" value="DEAD_ATP_HELICASE"/>
    <property type="match status" value="1"/>
</dbReference>
<feature type="compositionally biased region" description="Basic and acidic residues" evidence="8">
    <location>
        <begin position="582"/>
        <end position="609"/>
    </location>
</feature>
<dbReference type="InterPro" id="IPR011545">
    <property type="entry name" value="DEAD/DEAH_box_helicase_dom"/>
</dbReference>
<dbReference type="InterPro" id="IPR050079">
    <property type="entry name" value="DEAD_box_RNA_helicase"/>
</dbReference>
<evidence type="ECO:0000256" key="2">
    <source>
        <dbReference type="ARBA" id="ARBA00022801"/>
    </source>
</evidence>
<evidence type="ECO:0000256" key="7">
    <source>
        <dbReference type="RuleBase" id="RU000492"/>
    </source>
</evidence>
<organism evidence="12 13">
    <name type="scientific">Thalassospira mesophila</name>
    <dbReference type="NCBI Taxonomy" id="1293891"/>
    <lineage>
        <taxon>Bacteria</taxon>
        <taxon>Pseudomonadati</taxon>
        <taxon>Pseudomonadota</taxon>
        <taxon>Alphaproteobacteria</taxon>
        <taxon>Rhodospirillales</taxon>
        <taxon>Thalassospiraceae</taxon>
        <taxon>Thalassospira</taxon>
    </lineage>
</organism>
<dbReference type="GO" id="GO:0003724">
    <property type="term" value="F:RNA helicase activity"/>
    <property type="evidence" value="ECO:0007669"/>
    <property type="project" value="InterPro"/>
</dbReference>
<comment type="similarity">
    <text evidence="5 7">Belongs to the DEAD box helicase family.</text>
</comment>
<evidence type="ECO:0000256" key="1">
    <source>
        <dbReference type="ARBA" id="ARBA00022741"/>
    </source>
</evidence>
<dbReference type="SUPFAM" id="SSF52540">
    <property type="entry name" value="P-loop containing nucleoside triphosphate hydrolases"/>
    <property type="match status" value="1"/>
</dbReference>
<dbReference type="PROSITE" id="PS51195">
    <property type="entry name" value="Q_MOTIF"/>
    <property type="match status" value="1"/>
</dbReference>
<gene>
    <name evidence="12" type="ORF">TMES_02555</name>
</gene>
<dbReference type="EMBL" id="JFKA01000001">
    <property type="protein sequence ID" value="OSQ40637.1"/>
    <property type="molecule type" value="Genomic_DNA"/>
</dbReference>
<feature type="region of interest" description="Disordered" evidence="8">
    <location>
        <begin position="371"/>
        <end position="419"/>
    </location>
</feature>
<dbReference type="CDD" id="cd18787">
    <property type="entry name" value="SF2_C_DEAD"/>
    <property type="match status" value="1"/>
</dbReference>
<feature type="domain" description="Helicase C-terminal" evidence="10">
    <location>
        <begin position="235"/>
        <end position="382"/>
    </location>
</feature>
<feature type="compositionally biased region" description="Basic and acidic residues" evidence="8">
    <location>
        <begin position="499"/>
        <end position="575"/>
    </location>
</feature>
<dbReference type="GO" id="GO:0016787">
    <property type="term" value="F:hydrolase activity"/>
    <property type="evidence" value="ECO:0007669"/>
    <property type="project" value="UniProtKB-KW"/>
</dbReference>
<evidence type="ECO:0000256" key="3">
    <source>
        <dbReference type="ARBA" id="ARBA00022806"/>
    </source>
</evidence>
<dbReference type="GO" id="GO:0003676">
    <property type="term" value="F:nucleic acid binding"/>
    <property type="evidence" value="ECO:0007669"/>
    <property type="project" value="InterPro"/>
</dbReference>
<dbReference type="AlphaFoldDB" id="A0A1Y2L487"/>
<keyword evidence="13" id="KW-1185">Reference proteome</keyword>
<dbReference type="SMART" id="SM00487">
    <property type="entry name" value="DEXDc"/>
    <property type="match status" value="1"/>
</dbReference>
<evidence type="ECO:0000313" key="13">
    <source>
        <dbReference type="Proteomes" id="UP000193391"/>
    </source>
</evidence>
<evidence type="ECO:0000256" key="4">
    <source>
        <dbReference type="ARBA" id="ARBA00022840"/>
    </source>
</evidence>
<dbReference type="InterPro" id="IPR014014">
    <property type="entry name" value="RNA_helicase_DEAD_Q_motif"/>
</dbReference>
<dbReference type="SMART" id="SM00490">
    <property type="entry name" value="HELICc"/>
    <property type="match status" value="1"/>
</dbReference>
<sequence>MTNFEGLNLIEPLLRNVEASGYTAPTEIQSATIPALLEGKDLMGISQTGGGKTAAFCLPLIQRLAENPKRPAPGQPRALILAPTRELANQIGQCLRDFKKGIRLFSTVVYGGSPMGPQIQELRRGCDILVATPGRLLDHMSRNTVRFDDVEVFVLDEADRMLDMGFSEDVLTVAELLPYKHQTVMFSATMPDAVRHLTDRLLRDPIKVQTAPQASVTERVTQRGMFVTRQNKTALLLQLLKREGSDRVLVFTKTKLDADELAFQLQDAGVQSDAIHGDKQQRIRQKILRNFRDGRFPVLVATDVAARGIDVPGISHVVNYDLPTDPENYVHRIGRTGRGGADGIAISFCEPRDVRHLRNIERTIRQDVTIDEDHEFHVSPPAARRGGAAGGREDRNGGGAGRGRGGYAGRGGNGGGAGAGAGRGGYAGRGGNGGGGGFGGRSEGEGGRRFARGNDQGGGFARRDEGAVANDRGGDFAARKPRFEGEDRGGNRGGFAGRPNRDRFAPRGGERDGGYAPRGDRAERGERPVQADRPARSDRSDRGDRNDRPSSFRGRDDRNDRGSDRNDRAPREDRAAAGAGTGERRFAGKPRDAGRTEGFKFREGGDRPRSQGGARTGQAGLKRRSA</sequence>
<feature type="domain" description="DEAD-box RNA helicase Q" evidence="11">
    <location>
        <begin position="2"/>
        <end position="30"/>
    </location>
</feature>
<protein>
    <submittedName>
        <fullName evidence="12">DEAD/DEAH box helicase</fullName>
    </submittedName>
</protein>
<dbReference type="PROSITE" id="PS51194">
    <property type="entry name" value="HELICASE_CTER"/>
    <property type="match status" value="1"/>
</dbReference>
<dbReference type="GO" id="GO:0005524">
    <property type="term" value="F:ATP binding"/>
    <property type="evidence" value="ECO:0007669"/>
    <property type="project" value="UniProtKB-KW"/>
</dbReference>